<dbReference type="SUPFAM" id="SSF46966">
    <property type="entry name" value="Spectrin repeat"/>
    <property type="match status" value="1"/>
</dbReference>
<feature type="compositionally biased region" description="Gly residues" evidence="5">
    <location>
        <begin position="34"/>
        <end position="57"/>
    </location>
</feature>
<feature type="compositionally biased region" description="Low complexity" evidence="5">
    <location>
        <begin position="70"/>
        <end position="83"/>
    </location>
</feature>
<dbReference type="InterPro" id="IPR011992">
    <property type="entry name" value="EF-hand-dom_pair"/>
</dbReference>
<dbReference type="SUPFAM" id="SSF47576">
    <property type="entry name" value="Calponin-homology domain, CH-domain"/>
    <property type="match status" value="1"/>
</dbReference>
<dbReference type="GO" id="GO:0005509">
    <property type="term" value="F:calcium ion binding"/>
    <property type="evidence" value="ECO:0007669"/>
    <property type="project" value="InterPro"/>
</dbReference>
<feature type="compositionally biased region" description="Low complexity" evidence="5">
    <location>
        <begin position="22"/>
        <end position="33"/>
    </location>
</feature>
<feature type="domain" description="EF-hand" evidence="7">
    <location>
        <begin position="589"/>
        <end position="624"/>
    </location>
</feature>
<dbReference type="Pfam" id="PF08726">
    <property type="entry name" value="EFhand_Ca_insen"/>
    <property type="match status" value="1"/>
</dbReference>
<feature type="domain" description="Calponin-homology (CH)" evidence="6">
    <location>
        <begin position="210"/>
        <end position="316"/>
    </location>
</feature>
<dbReference type="PROSITE" id="PS50021">
    <property type="entry name" value="CH"/>
    <property type="match status" value="2"/>
</dbReference>
<evidence type="ECO:0000256" key="4">
    <source>
        <dbReference type="ARBA" id="ARBA00023203"/>
    </source>
</evidence>
<protein>
    <submittedName>
        <fullName evidence="8">Calponin homology domain-containing protein</fullName>
    </submittedName>
</protein>
<organism evidence="8 9">
    <name type="scientific">Dioszegia hungarica</name>
    <dbReference type="NCBI Taxonomy" id="4972"/>
    <lineage>
        <taxon>Eukaryota</taxon>
        <taxon>Fungi</taxon>
        <taxon>Dikarya</taxon>
        <taxon>Basidiomycota</taxon>
        <taxon>Agaricomycotina</taxon>
        <taxon>Tremellomycetes</taxon>
        <taxon>Tremellales</taxon>
        <taxon>Bulleribasidiaceae</taxon>
        <taxon>Dioszegia</taxon>
    </lineage>
</organism>
<dbReference type="RefSeq" id="XP_052944272.1">
    <property type="nucleotide sequence ID" value="XM_053089889.1"/>
</dbReference>
<gene>
    <name evidence="8" type="ORF">MKK02DRAFT_38025</name>
</gene>
<dbReference type="GeneID" id="77729094"/>
<dbReference type="Gene3D" id="1.10.418.10">
    <property type="entry name" value="Calponin-like domain"/>
    <property type="match status" value="2"/>
</dbReference>
<evidence type="ECO:0000256" key="2">
    <source>
        <dbReference type="ARBA" id="ARBA00022737"/>
    </source>
</evidence>
<evidence type="ECO:0000259" key="6">
    <source>
        <dbReference type="PROSITE" id="PS50021"/>
    </source>
</evidence>
<evidence type="ECO:0000256" key="5">
    <source>
        <dbReference type="SAM" id="MobiDB-lite"/>
    </source>
</evidence>
<dbReference type="GO" id="GO:0003779">
    <property type="term" value="F:actin binding"/>
    <property type="evidence" value="ECO:0007669"/>
    <property type="project" value="UniProtKB-KW"/>
</dbReference>
<dbReference type="FunFam" id="1.10.418.10:FF:000001">
    <property type="entry name" value="Actinin alpha 1"/>
    <property type="match status" value="1"/>
</dbReference>
<keyword evidence="2" id="KW-0677">Repeat</keyword>
<feature type="domain" description="Calponin-homology (CH)" evidence="6">
    <location>
        <begin position="97"/>
        <end position="201"/>
    </location>
</feature>
<feature type="compositionally biased region" description="Low complexity" evidence="5">
    <location>
        <begin position="1"/>
        <end position="15"/>
    </location>
</feature>
<dbReference type="PROSITE" id="PS50222">
    <property type="entry name" value="EF_HAND_2"/>
    <property type="match status" value="1"/>
</dbReference>
<dbReference type="InterPro" id="IPR001589">
    <property type="entry name" value="Actinin_actin-bd_CS"/>
</dbReference>
<dbReference type="SMART" id="SM00033">
    <property type="entry name" value="CH"/>
    <property type="match status" value="2"/>
</dbReference>
<dbReference type="InterPro" id="IPR036872">
    <property type="entry name" value="CH_dom_sf"/>
</dbReference>
<accession>A0AA38H5L6</accession>
<reference evidence="8" key="1">
    <citation type="journal article" date="2022" name="G3 (Bethesda)">
        <title>High quality genome of the basidiomycete yeast Dioszegia hungarica PDD-24b-2 isolated from cloud water.</title>
        <authorList>
            <person name="Jarrige D."/>
            <person name="Haridas S."/>
            <person name="Bleykasten-Grosshans C."/>
            <person name="Joly M."/>
            <person name="Nadalig T."/>
            <person name="Sancelme M."/>
            <person name="Vuilleumier S."/>
            <person name="Grigoriev I.V."/>
            <person name="Amato P."/>
            <person name="Bringel F."/>
        </authorList>
    </citation>
    <scope>NUCLEOTIDE SEQUENCE</scope>
    <source>
        <strain evidence="8">PDD-24b-2</strain>
    </source>
</reference>
<dbReference type="PROSITE" id="PS00020">
    <property type="entry name" value="ACTININ_2"/>
    <property type="match status" value="1"/>
</dbReference>
<evidence type="ECO:0000256" key="1">
    <source>
        <dbReference type="ARBA" id="ARBA00010255"/>
    </source>
</evidence>
<dbReference type="EMBL" id="JAKWFO010000007">
    <property type="protein sequence ID" value="KAI9634495.1"/>
    <property type="molecule type" value="Genomic_DNA"/>
</dbReference>
<dbReference type="Gene3D" id="1.20.58.60">
    <property type="match status" value="2"/>
</dbReference>
<feature type="region of interest" description="Disordered" evidence="5">
    <location>
        <begin position="1"/>
        <end position="83"/>
    </location>
</feature>
<keyword evidence="4" id="KW-0009">Actin-binding</keyword>
<dbReference type="Pfam" id="PF00307">
    <property type="entry name" value="CH"/>
    <property type="match status" value="2"/>
</dbReference>
<sequence length="725" mass="81202">MERRGSTQPSTPSSSSHRHSRSLGTLNGLNGLNLNGGGIGLDRQQTGGGLAGGGGMGSVPMSPAASRGKSALSPSMLSAPMSPAGSLGFGREGEWSDIQARTFCRWLNTKLEAADLEPMTDLVKDFSNGVKLIQEVMSDQSLGKYNKKPMMRVQKAENAAKALQFIRDSGVKLTNIGPEDIVDGNLKLILGMIWTLILRFTIAGITEEGLSAKDGLLLWCQRKTQPYREVDVQNFKSSFADGLALCALIHRHRPELLDYDKLDKSDRRGNTELALRVAEKELGIPPLLEVKDFCDVQVPDERSVMTYVAEFFHRFSQEDKMETGARRVQKFVDLISSILTWQTDFERRLALLLSAVSSTQRSWAAAQPQPDYKSAISSLSEFAEYKKTSKRQWGREKQELGALYSNIQTKLRTYGLNSWEPAQGMRLGDLEREWAGFLVDEGKRSRAINARIREIKEELRKQFAQKADDFMGKLRQIELGIGSLSGALAASRPLQIDRPLGSADFVQDQKTTLLKLAQIPAILRKTLQADILAVHDRCQEAKIEENDYTVLTYDDLEYELESAERGIRAKIAFVENQMISAQHTNLTPAKLEEFEATFKHFDKDDTNTLMVWEMHSALASLGIVYADEELQAIYADLEREYGAVTYEAWLALLVDITKDDSSSSEQLREAFRSMAGDKPYVTELDFQQAHLPRETIRFLCDNMPKTEDPIGLDYHTFLETTLGRD</sequence>
<dbReference type="FunFam" id="1.10.418.10:FF:000077">
    <property type="entry name" value="Related to alpha-actinin"/>
    <property type="match status" value="1"/>
</dbReference>
<evidence type="ECO:0000259" key="7">
    <source>
        <dbReference type="PROSITE" id="PS50222"/>
    </source>
</evidence>
<dbReference type="Gene3D" id="1.10.238.10">
    <property type="entry name" value="EF-hand"/>
    <property type="match status" value="2"/>
</dbReference>
<dbReference type="SUPFAM" id="SSF47473">
    <property type="entry name" value="EF-hand"/>
    <property type="match status" value="1"/>
</dbReference>
<dbReference type="Proteomes" id="UP001164286">
    <property type="component" value="Unassembled WGS sequence"/>
</dbReference>
<evidence type="ECO:0000256" key="3">
    <source>
        <dbReference type="ARBA" id="ARBA00022837"/>
    </source>
</evidence>
<evidence type="ECO:0000313" key="8">
    <source>
        <dbReference type="EMBL" id="KAI9634495.1"/>
    </source>
</evidence>
<dbReference type="PROSITE" id="PS00019">
    <property type="entry name" value="ACTININ_1"/>
    <property type="match status" value="1"/>
</dbReference>
<dbReference type="AlphaFoldDB" id="A0AA38H5L6"/>
<proteinExistence type="inferred from homology"/>
<dbReference type="SMART" id="SM01184">
    <property type="entry name" value="efhand_Ca_insen"/>
    <property type="match status" value="1"/>
</dbReference>
<dbReference type="PANTHER" id="PTHR11915">
    <property type="entry name" value="SPECTRIN/FILAMIN RELATED CYTOSKELETAL PROTEIN"/>
    <property type="match status" value="1"/>
</dbReference>
<keyword evidence="3" id="KW-0106">Calcium</keyword>
<name>A0AA38H5L6_9TREE</name>
<keyword evidence="9" id="KW-1185">Reference proteome</keyword>
<dbReference type="InterPro" id="IPR014837">
    <property type="entry name" value="EF-hand_Ca_insen"/>
</dbReference>
<dbReference type="CDD" id="cd21215">
    <property type="entry name" value="CH_SpAIN1-like_rpt1"/>
    <property type="match status" value="1"/>
</dbReference>
<dbReference type="InterPro" id="IPR001715">
    <property type="entry name" value="CH_dom"/>
</dbReference>
<dbReference type="CDD" id="cd21216">
    <property type="entry name" value="CH_ACTN_rpt2"/>
    <property type="match status" value="1"/>
</dbReference>
<evidence type="ECO:0000313" key="9">
    <source>
        <dbReference type="Proteomes" id="UP001164286"/>
    </source>
</evidence>
<comment type="similarity">
    <text evidence="1">Belongs to the alpha-actinin family.</text>
</comment>
<comment type="caution">
    <text evidence="8">The sequence shown here is derived from an EMBL/GenBank/DDBJ whole genome shotgun (WGS) entry which is preliminary data.</text>
</comment>
<dbReference type="InterPro" id="IPR002048">
    <property type="entry name" value="EF_hand_dom"/>
</dbReference>